<dbReference type="EMBL" id="JAQKAB010000009">
    <property type="protein sequence ID" value="MDA7027744.1"/>
    <property type="molecule type" value="Genomic_DNA"/>
</dbReference>
<protein>
    <submittedName>
        <fullName evidence="2">Uncharacterized protein</fullName>
    </submittedName>
</protein>
<sequence length="119" mass="13452">MPFLIQKNSNQELYSIGSFLKVVIPSIVVAIPVSMFGIGITTGINDTSATLGDLKKYIIDLFSLTLMLWFIGGAVFKSLPSLNFLSEKKVFKELEQILQGYLLEKDVKFYSRKKIKRKV</sequence>
<keyword evidence="1" id="KW-1133">Transmembrane helix</keyword>
<feature type="transmembrane region" description="Helical" evidence="1">
    <location>
        <begin position="22"/>
        <end position="45"/>
    </location>
</feature>
<proteinExistence type="predicted"/>
<reference evidence="2 3" key="1">
    <citation type="submission" date="2023-01" db="EMBL/GenBank/DDBJ databases">
        <title>Bacillus changyiensis sp. nov., isolated from a coastal deposit.</title>
        <authorList>
            <person name="Xiao G."/>
            <person name="Lai Q."/>
            <person name="Hu Z."/>
            <person name="Shao Z."/>
        </authorList>
    </citation>
    <scope>NUCLEOTIDE SEQUENCE [LARGE SCALE GENOMIC DNA]</scope>
    <source>
        <strain evidence="2 3">CLL-7-23</strain>
    </source>
</reference>
<dbReference type="RefSeq" id="WP_271341559.1">
    <property type="nucleotide sequence ID" value="NZ_JAQKAB010000009.1"/>
</dbReference>
<keyword evidence="1" id="KW-0472">Membrane</keyword>
<accession>A0ABT4X663</accession>
<evidence type="ECO:0000256" key="1">
    <source>
        <dbReference type="SAM" id="Phobius"/>
    </source>
</evidence>
<keyword evidence="1" id="KW-0812">Transmembrane</keyword>
<evidence type="ECO:0000313" key="2">
    <source>
        <dbReference type="EMBL" id="MDA7027744.1"/>
    </source>
</evidence>
<dbReference type="Proteomes" id="UP001211894">
    <property type="component" value="Unassembled WGS sequence"/>
</dbReference>
<feature type="transmembrane region" description="Helical" evidence="1">
    <location>
        <begin position="57"/>
        <end position="76"/>
    </location>
</feature>
<comment type="caution">
    <text evidence="2">The sequence shown here is derived from an EMBL/GenBank/DDBJ whole genome shotgun (WGS) entry which is preliminary data.</text>
</comment>
<gene>
    <name evidence="2" type="ORF">PJ311_14255</name>
</gene>
<name>A0ABT4X663_9BACI</name>
<organism evidence="2 3">
    <name type="scientific">Bacillus changyiensis</name>
    <dbReference type="NCBI Taxonomy" id="3004103"/>
    <lineage>
        <taxon>Bacteria</taxon>
        <taxon>Bacillati</taxon>
        <taxon>Bacillota</taxon>
        <taxon>Bacilli</taxon>
        <taxon>Bacillales</taxon>
        <taxon>Bacillaceae</taxon>
        <taxon>Bacillus</taxon>
    </lineage>
</organism>
<evidence type="ECO:0000313" key="3">
    <source>
        <dbReference type="Proteomes" id="UP001211894"/>
    </source>
</evidence>
<keyword evidence="3" id="KW-1185">Reference proteome</keyword>